<gene>
    <name evidence="1" type="ORF">MNB_SV-4-166</name>
</gene>
<evidence type="ECO:0000313" key="1">
    <source>
        <dbReference type="EMBL" id="SFV91114.1"/>
    </source>
</evidence>
<sequence length="97" mass="11383">MKKKNRALHLDISAILLKYDPMHVGTVAETDEYDLEAATILSRIKEVHTKEELSDIVYEEFQSWYGKEEVGDKAMYDEMAAEIWETWHRYNKTSQVA</sequence>
<dbReference type="InterPro" id="IPR023162">
    <property type="entry name" value="Apc36109-like_dom_sf"/>
</dbReference>
<dbReference type="EMBL" id="FPIB01000028">
    <property type="protein sequence ID" value="SFV91114.1"/>
    <property type="molecule type" value="Genomic_DNA"/>
</dbReference>
<reference evidence="1" key="1">
    <citation type="submission" date="2016-10" db="EMBL/GenBank/DDBJ databases">
        <authorList>
            <person name="de Groot N.N."/>
        </authorList>
    </citation>
    <scope>NUCLEOTIDE SEQUENCE</scope>
</reference>
<accession>A0A1W1EAY9</accession>
<dbReference type="AlphaFoldDB" id="A0A1W1EAY9"/>
<organism evidence="1">
    <name type="scientific">hydrothermal vent metagenome</name>
    <dbReference type="NCBI Taxonomy" id="652676"/>
    <lineage>
        <taxon>unclassified sequences</taxon>
        <taxon>metagenomes</taxon>
        <taxon>ecological metagenomes</taxon>
    </lineage>
</organism>
<name>A0A1W1EAY9_9ZZZZ</name>
<dbReference type="Gene3D" id="1.10.340.20">
    <property type="entry name" value="Apc36109-like domain"/>
    <property type="match status" value="1"/>
</dbReference>
<proteinExistence type="predicted"/>
<dbReference type="SUPFAM" id="SSF116922">
    <property type="entry name" value="YugE-like"/>
    <property type="match status" value="1"/>
</dbReference>
<protein>
    <submittedName>
        <fullName evidence="1">Uncharacterized protein</fullName>
    </submittedName>
</protein>